<comment type="cofactor">
    <cofactor evidence="1">
        <name>Mg(2+)</name>
        <dbReference type="ChEBI" id="CHEBI:18420"/>
    </cofactor>
</comment>
<dbReference type="EC" id="3.6.1.1" evidence="2"/>
<dbReference type="Proteomes" id="UP001601442">
    <property type="component" value="Unassembled WGS sequence"/>
</dbReference>
<evidence type="ECO:0000256" key="4">
    <source>
        <dbReference type="ARBA" id="ARBA00022801"/>
    </source>
</evidence>
<evidence type="ECO:0000256" key="1">
    <source>
        <dbReference type="ARBA" id="ARBA00001946"/>
    </source>
</evidence>
<keyword evidence="4" id="KW-0378">Hydrolase</keyword>
<sequence>MTGPKKLAESRSLALARPFLGKTVALTFDRPYGSTHPTCGFRYTTNYGFVPGTLAPDGKELDAYFLGPTVPLSTATGTCIAIVHRLFDDDDKLVVIPSDSEVLDDDAIAAAVEFQEEVGCYVIVRR</sequence>
<proteinExistence type="predicted"/>
<keyword evidence="3" id="KW-0479">Metal-binding</keyword>
<keyword evidence="7" id="KW-1185">Reference proteome</keyword>
<dbReference type="InterPro" id="IPR008162">
    <property type="entry name" value="Pyrophosphatase"/>
</dbReference>
<evidence type="ECO:0000256" key="3">
    <source>
        <dbReference type="ARBA" id="ARBA00022723"/>
    </source>
</evidence>
<dbReference type="EMBL" id="JBIAMT010000003">
    <property type="protein sequence ID" value="MFF0498181.1"/>
    <property type="molecule type" value="Genomic_DNA"/>
</dbReference>
<dbReference type="Gene3D" id="3.90.80.10">
    <property type="entry name" value="Inorganic pyrophosphatase"/>
    <property type="match status" value="1"/>
</dbReference>
<dbReference type="SUPFAM" id="SSF50324">
    <property type="entry name" value="Inorganic pyrophosphatase"/>
    <property type="match status" value="1"/>
</dbReference>
<dbReference type="InterPro" id="IPR036649">
    <property type="entry name" value="Pyrophosphatase_sf"/>
</dbReference>
<protein>
    <recommendedName>
        <fullName evidence="2">inorganic diphosphatase</fullName>
        <ecNumber evidence="2">3.6.1.1</ecNumber>
    </recommendedName>
</protein>
<gene>
    <name evidence="6" type="ORF">ACFYU5_17365</name>
</gene>
<reference evidence="6 7" key="1">
    <citation type="submission" date="2024-10" db="EMBL/GenBank/DDBJ databases">
        <title>The Natural Products Discovery Center: Release of the First 8490 Sequenced Strains for Exploring Actinobacteria Biosynthetic Diversity.</title>
        <authorList>
            <person name="Kalkreuter E."/>
            <person name="Kautsar S.A."/>
            <person name="Yang D."/>
            <person name="Bader C.D."/>
            <person name="Teijaro C.N."/>
            <person name="Fluegel L."/>
            <person name="Davis C.M."/>
            <person name="Simpson J.R."/>
            <person name="Lauterbach L."/>
            <person name="Steele A.D."/>
            <person name="Gui C."/>
            <person name="Meng S."/>
            <person name="Li G."/>
            <person name="Viehrig K."/>
            <person name="Ye F."/>
            <person name="Su P."/>
            <person name="Kiefer A.F."/>
            <person name="Nichols A."/>
            <person name="Cepeda A.J."/>
            <person name="Yan W."/>
            <person name="Fan B."/>
            <person name="Jiang Y."/>
            <person name="Adhikari A."/>
            <person name="Zheng C.-J."/>
            <person name="Schuster L."/>
            <person name="Cowan T.M."/>
            <person name="Smanski M.J."/>
            <person name="Chevrette M.G."/>
            <person name="De Carvalho L.P.S."/>
            <person name="Shen B."/>
        </authorList>
    </citation>
    <scope>NUCLEOTIDE SEQUENCE [LARGE SCALE GENOMIC DNA]</scope>
    <source>
        <strain evidence="6 7">NPDC004119</strain>
    </source>
</reference>
<evidence type="ECO:0000313" key="7">
    <source>
        <dbReference type="Proteomes" id="UP001601442"/>
    </source>
</evidence>
<keyword evidence="5" id="KW-0460">Magnesium</keyword>
<comment type="caution">
    <text evidence="6">The sequence shown here is derived from an EMBL/GenBank/DDBJ whole genome shotgun (WGS) entry which is preliminary data.</text>
</comment>
<accession>A0ABW6P5H1</accession>
<dbReference type="Pfam" id="PF00719">
    <property type="entry name" value="Pyrophosphatase"/>
    <property type="match status" value="1"/>
</dbReference>
<evidence type="ECO:0000256" key="5">
    <source>
        <dbReference type="ARBA" id="ARBA00022842"/>
    </source>
</evidence>
<dbReference type="RefSeq" id="WP_387395300.1">
    <property type="nucleotide sequence ID" value="NZ_JBIAMT010000003.1"/>
</dbReference>
<evidence type="ECO:0000256" key="2">
    <source>
        <dbReference type="ARBA" id="ARBA00012146"/>
    </source>
</evidence>
<organism evidence="6 7">
    <name type="scientific">Nocardia aobensis</name>
    <dbReference type="NCBI Taxonomy" id="257277"/>
    <lineage>
        <taxon>Bacteria</taxon>
        <taxon>Bacillati</taxon>
        <taxon>Actinomycetota</taxon>
        <taxon>Actinomycetes</taxon>
        <taxon>Mycobacteriales</taxon>
        <taxon>Nocardiaceae</taxon>
        <taxon>Nocardia</taxon>
    </lineage>
</organism>
<name>A0ABW6P5H1_9NOCA</name>
<evidence type="ECO:0000313" key="6">
    <source>
        <dbReference type="EMBL" id="MFF0498181.1"/>
    </source>
</evidence>